<feature type="domain" description="Reverse transcriptase" evidence="8">
    <location>
        <begin position="91"/>
        <end position="321"/>
    </location>
</feature>
<evidence type="ECO:0000313" key="9">
    <source>
        <dbReference type="EMBL" id="CAN71870.1"/>
    </source>
</evidence>
<accession>A5B004</accession>
<dbReference type="FunFam" id="3.10.10.10:FF:000007">
    <property type="entry name" value="Retrovirus-related Pol polyprotein from transposon 17.6-like Protein"/>
    <property type="match status" value="1"/>
</dbReference>
<keyword evidence="5" id="KW-0255">Endonuclease</keyword>
<keyword evidence="3" id="KW-0548">Nucleotidyltransferase</keyword>
<evidence type="ECO:0000256" key="1">
    <source>
        <dbReference type="ARBA" id="ARBA00022670"/>
    </source>
</evidence>
<dbReference type="GO" id="GO:0006508">
    <property type="term" value="P:proteolysis"/>
    <property type="evidence" value="ECO:0007669"/>
    <property type="project" value="UniProtKB-KW"/>
</dbReference>
<evidence type="ECO:0000256" key="5">
    <source>
        <dbReference type="ARBA" id="ARBA00022759"/>
    </source>
</evidence>
<dbReference type="SUPFAM" id="SSF56672">
    <property type="entry name" value="DNA/RNA polymerases"/>
    <property type="match status" value="1"/>
</dbReference>
<dbReference type="Gene3D" id="3.10.10.10">
    <property type="entry name" value="HIV Type 1 Reverse Transcriptase, subunit A, domain 1"/>
    <property type="match status" value="1"/>
</dbReference>
<dbReference type="GO" id="GO:0003964">
    <property type="term" value="F:RNA-directed DNA polymerase activity"/>
    <property type="evidence" value="ECO:0007669"/>
    <property type="project" value="UniProtKB-KW"/>
</dbReference>
<keyword evidence="1" id="KW-0645">Protease</keyword>
<keyword evidence="2" id="KW-0808">Transferase</keyword>
<gene>
    <name evidence="9" type="ORF">VITISV_044169</name>
</gene>
<dbReference type="InterPro" id="IPR000477">
    <property type="entry name" value="RT_dom"/>
</dbReference>
<dbReference type="InterPro" id="IPR041588">
    <property type="entry name" value="Integrase_H2C2"/>
</dbReference>
<evidence type="ECO:0000256" key="2">
    <source>
        <dbReference type="ARBA" id="ARBA00022679"/>
    </source>
</evidence>
<dbReference type="PANTHER" id="PTHR35046:SF9">
    <property type="entry name" value="RNA-DIRECTED DNA POLYMERASE"/>
    <property type="match status" value="1"/>
</dbReference>
<dbReference type="InterPro" id="IPR036397">
    <property type="entry name" value="RNaseH_sf"/>
</dbReference>
<dbReference type="CDD" id="cd01647">
    <property type="entry name" value="RT_LTR"/>
    <property type="match status" value="1"/>
</dbReference>
<proteinExistence type="predicted"/>
<dbReference type="PANTHER" id="PTHR35046">
    <property type="entry name" value="ZINC KNUCKLE (CCHC-TYPE) FAMILY PROTEIN"/>
    <property type="match status" value="1"/>
</dbReference>
<name>A5B004_VITVI</name>
<dbReference type="GO" id="GO:0004519">
    <property type="term" value="F:endonuclease activity"/>
    <property type="evidence" value="ECO:0007669"/>
    <property type="project" value="UniProtKB-KW"/>
</dbReference>
<keyword evidence="7" id="KW-0695">RNA-directed DNA polymerase</keyword>
<dbReference type="CDD" id="cd09274">
    <property type="entry name" value="RNase_HI_RT_Ty3"/>
    <property type="match status" value="1"/>
</dbReference>
<evidence type="ECO:0000256" key="3">
    <source>
        <dbReference type="ARBA" id="ARBA00022695"/>
    </source>
</evidence>
<keyword evidence="6" id="KW-0378">Hydrolase</keyword>
<dbReference type="EMBL" id="AM441930">
    <property type="protein sequence ID" value="CAN71870.1"/>
    <property type="molecule type" value="Genomic_DNA"/>
</dbReference>
<dbReference type="PROSITE" id="PS50878">
    <property type="entry name" value="RT_POL"/>
    <property type="match status" value="1"/>
</dbReference>
<evidence type="ECO:0000256" key="6">
    <source>
        <dbReference type="ARBA" id="ARBA00022801"/>
    </source>
</evidence>
<dbReference type="InterPro" id="IPR043128">
    <property type="entry name" value="Rev_trsase/Diguanyl_cyclase"/>
</dbReference>
<dbReference type="InterPro" id="IPR041373">
    <property type="entry name" value="RT_RNaseH"/>
</dbReference>
<dbReference type="Gene3D" id="3.30.70.270">
    <property type="match status" value="2"/>
</dbReference>
<dbReference type="Pfam" id="PF17917">
    <property type="entry name" value="RT_RNaseH"/>
    <property type="match status" value="1"/>
</dbReference>
<dbReference type="AlphaFoldDB" id="A5B004"/>
<dbReference type="GO" id="GO:0008233">
    <property type="term" value="F:peptidase activity"/>
    <property type="evidence" value="ECO:0007669"/>
    <property type="project" value="UniProtKB-KW"/>
</dbReference>
<evidence type="ECO:0000256" key="4">
    <source>
        <dbReference type="ARBA" id="ARBA00022722"/>
    </source>
</evidence>
<dbReference type="Pfam" id="PF00078">
    <property type="entry name" value="RVT_1"/>
    <property type="match status" value="1"/>
</dbReference>
<reference evidence="9" key="1">
    <citation type="journal article" date="2007" name="PLoS ONE">
        <title>The first genome sequence of an elite grapevine cultivar (Pinot noir Vitis vinifera L.): coping with a highly heterozygous genome.</title>
        <authorList>
            <person name="Velasco R."/>
            <person name="Zharkikh A."/>
            <person name="Troggio M."/>
            <person name="Cartwright D.A."/>
            <person name="Cestaro A."/>
            <person name="Pruss D."/>
            <person name="Pindo M."/>
            <person name="FitzGerald L.M."/>
            <person name="Vezzulli S."/>
            <person name="Reid J."/>
            <person name="Malacarne G."/>
            <person name="Iliev D."/>
            <person name="Coppola G."/>
            <person name="Wardell B."/>
            <person name="Micheletti D."/>
            <person name="Macalma T."/>
            <person name="Facci M."/>
            <person name="Mitchell J.T."/>
            <person name="Perazzolli M."/>
            <person name="Eldredge G."/>
            <person name="Gatto P."/>
            <person name="Oyzerski R."/>
            <person name="Moretto M."/>
            <person name="Gutin N."/>
            <person name="Stefanini M."/>
            <person name="Chen Y."/>
            <person name="Segala C."/>
            <person name="Davenport C."/>
            <person name="Dematte L."/>
            <person name="Mraz A."/>
            <person name="Battilana J."/>
            <person name="Stormo K."/>
            <person name="Costa F."/>
            <person name="Tao Q."/>
            <person name="Si-Ammour A."/>
            <person name="Harkins T."/>
            <person name="Lackey A."/>
            <person name="Perbost C."/>
            <person name="Taillon B."/>
            <person name="Stella A."/>
            <person name="Solovyev V."/>
            <person name="Fawcett J.A."/>
            <person name="Sterck L."/>
            <person name="Vandepoele K."/>
            <person name="Grando S.M."/>
            <person name="Toppo S."/>
            <person name="Moser C."/>
            <person name="Lanchbury J."/>
            <person name="Bogden R."/>
            <person name="Skolnick M."/>
            <person name="Sgaramella V."/>
            <person name="Bhatnagar S.K."/>
            <person name="Fontana P."/>
            <person name="Gutin A."/>
            <person name="Van de Peer Y."/>
            <person name="Salamini F."/>
            <person name="Viola R."/>
        </authorList>
    </citation>
    <scope>NUCLEOTIDE SEQUENCE</scope>
</reference>
<dbReference type="InterPro" id="IPR043502">
    <property type="entry name" value="DNA/RNA_pol_sf"/>
</dbReference>
<keyword evidence="4" id="KW-0540">Nuclease</keyword>
<dbReference type="Pfam" id="PF17921">
    <property type="entry name" value="Integrase_H2C2"/>
    <property type="match status" value="1"/>
</dbReference>
<evidence type="ECO:0000256" key="7">
    <source>
        <dbReference type="ARBA" id="ARBA00022918"/>
    </source>
</evidence>
<protein>
    <recommendedName>
        <fullName evidence="8">Reverse transcriptase domain-containing protein</fullName>
    </recommendedName>
</protein>
<dbReference type="GO" id="GO:0003676">
    <property type="term" value="F:nucleic acid binding"/>
    <property type="evidence" value="ECO:0007669"/>
    <property type="project" value="InterPro"/>
</dbReference>
<sequence>MREKQKKQGSFYTKASDVKNVFYTNQPIFVLLYKYEYEDVFPNDVPSELPPIRGIEHQIDFVLGATIPNRPAYKSNPEETTELQRQVEELLTKGHVRESMSPCAMPVLLVPKKDGTWRMCVDFKAINNIMVKYRHPILRLDDMLDELHGSCVFTKIDLKSRYHQIRMKEGDEWKTAFKTKYGLYEWLVMPFGLTNAPSTFMRLMNDALRAFIGRFVVVYFDDILVYSKNLDEHINHLHCVLIKCSFCMDKVVFLGYVVSAKGIEVDEEKVKAIKEWPTPMSITEVRSFHGLASFYRQFVKDFSTLAALVTEIVKKFVGFKLCGAPLLALPDFSKTFEIECDASEKQPIAYFSEKLNGAALNYPKYDKELYALVRALETWQHYLWPKEFVIHADHESLKHLKGQGKLNRRHAKWVEFIETFPYVIKYKQGKENIVADALSRRYALVSTLNAKLLGFEYVEELYANDDDFANVYGASHEGGLICHFGVRETLDVLHEHFFWPKMKRDVERACKNLKNWEDCLSFIEFAYNRSVHSITNSSPFEIVYGFNPLTPLDLLPLQVNEMTSLDGEKKAKMVKKLHESVRKHMEKKNEQYATKANKGRRQVIFEPGDWVWVHMRKERFPTCRWSKLHPRGDGLFQLDLPGEYNISATFNVSDLSPFDVGDDSRTNPFEEKENDENQQAIKDPLHVPIRPITKARSKKIKEALNGLIQEIWSGKPTFLVIGISSNNSRAPQFALNLYTLNWWNFEKPYL</sequence>
<organism evidence="9">
    <name type="scientific">Vitis vinifera</name>
    <name type="common">Grape</name>
    <dbReference type="NCBI Taxonomy" id="29760"/>
    <lineage>
        <taxon>Eukaryota</taxon>
        <taxon>Viridiplantae</taxon>
        <taxon>Streptophyta</taxon>
        <taxon>Embryophyta</taxon>
        <taxon>Tracheophyta</taxon>
        <taxon>Spermatophyta</taxon>
        <taxon>Magnoliopsida</taxon>
        <taxon>eudicotyledons</taxon>
        <taxon>Gunneridae</taxon>
        <taxon>Pentapetalae</taxon>
        <taxon>rosids</taxon>
        <taxon>Vitales</taxon>
        <taxon>Vitaceae</taxon>
        <taxon>Viteae</taxon>
        <taxon>Vitis</taxon>
    </lineage>
</organism>
<dbReference type="Gene3D" id="3.30.420.10">
    <property type="entry name" value="Ribonuclease H-like superfamily/Ribonuclease H"/>
    <property type="match status" value="1"/>
</dbReference>
<evidence type="ECO:0000259" key="8">
    <source>
        <dbReference type="PROSITE" id="PS50878"/>
    </source>
</evidence>